<evidence type="ECO:0000313" key="1">
    <source>
        <dbReference type="EMBL" id="KAH8107729.1"/>
    </source>
</evidence>
<accession>A0A8K0V132</accession>
<organism evidence="1 2">
    <name type="scientific">Cristinia sonorae</name>
    <dbReference type="NCBI Taxonomy" id="1940300"/>
    <lineage>
        <taxon>Eukaryota</taxon>
        <taxon>Fungi</taxon>
        <taxon>Dikarya</taxon>
        <taxon>Basidiomycota</taxon>
        <taxon>Agaricomycotina</taxon>
        <taxon>Agaricomycetes</taxon>
        <taxon>Agaricomycetidae</taxon>
        <taxon>Agaricales</taxon>
        <taxon>Pleurotineae</taxon>
        <taxon>Stephanosporaceae</taxon>
        <taxon>Cristinia</taxon>
    </lineage>
</organism>
<sequence length="209" mass="24060">MSARFPISHLGRYQTQTHCCHGSTSLRIGDAANFSLGSTSCKKSLNIPVPDSLRDLRWGKFFWRDQQNRLQRRVFGVICYVPVICQIGPHHSLKNDLLDSGSQMGDGYFQTHRVERSSIRTRNSSAILRNHEDTVFPYFKCPRCYLYSIVSMTHISNRSGNPPNSVGRFLRACNSCIIVMWLTVMEPRPMYPKMSHPIARKRIRNWKGP</sequence>
<name>A0A8K0V132_9AGAR</name>
<gene>
    <name evidence="1" type="ORF">BXZ70DRAFT_912336</name>
</gene>
<proteinExistence type="predicted"/>
<protein>
    <submittedName>
        <fullName evidence="1">Uncharacterized protein</fullName>
    </submittedName>
</protein>
<evidence type="ECO:0000313" key="2">
    <source>
        <dbReference type="Proteomes" id="UP000813824"/>
    </source>
</evidence>
<reference evidence="1" key="1">
    <citation type="journal article" date="2021" name="New Phytol.">
        <title>Evolutionary innovations through gain and loss of genes in the ectomycorrhizal Boletales.</title>
        <authorList>
            <person name="Wu G."/>
            <person name="Miyauchi S."/>
            <person name="Morin E."/>
            <person name="Kuo A."/>
            <person name="Drula E."/>
            <person name="Varga T."/>
            <person name="Kohler A."/>
            <person name="Feng B."/>
            <person name="Cao Y."/>
            <person name="Lipzen A."/>
            <person name="Daum C."/>
            <person name="Hundley H."/>
            <person name="Pangilinan J."/>
            <person name="Johnson J."/>
            <person name="Barry K."/>
            <person name="LaButti K."/>
            <person name="Ng V."/>
            <person name="Ahrendt S."/>
            <person name="Min B."/>
            <person name="Choi I.G."/>
            <person name="Park H."/>
            <person name="Plett J.M."/>
            <person name="Magnuson J."/>
            <person name="Spatafora J.W."/>
            <person name="Nagy L.G."/>
            <person name="Henrissat B."/>
            <person name="Grigoriev I.V."/>
            <person name="Yang Z.L."/>
            <person name="Xu J."/>
            <person name="Martin F.M."/>
        </authorList>
    </citation>
    <scope>NUCLEOTIDE SEQUENCE</scope>
    <source>
        <strain evidence="1">KKN 215</strain>
    </source>
</reference>
<dbReference type="EMBL" id="JAEVFJ010000001">
    <property type="protein sequence ID" value="KAH8107729.1"/>
    <property type="molecule type" value="Genomic_DNA"/>
</dbReference>
<keyword evidence="2" id="KW-1185">Reference proteome</keyword>
<comment type="caution">
    <text evidence="1">The sequence shown here is derived from an EMBL/GenBank/DDBJ whole genome shotgun (WGS) entry which is preliminary data.</text>
</comment>
<dbReference type="AlphaFoldDB" id="A0A8K0V132"/>
<dbReference type="Proteomes" id="UP000813824">
    <property type="component" value="Unassembled WGS sequence"/>
</dbReference>